<accession>A0ABP6CCB5</accession>
<reference evidence="3" key="1">
    <citation type="journal article" date="2019" name="Int. J. Syst. Evol. Microbiol.">
        <title>The Global Catalogue of Microorganisms (GCM) 10K type strain sequencing project: providing services to taxonomists for standard genome sequencing and annotation.</title>
        <authorList>
            <consortium name="The Broad Institute Genomics Platform"/>
            <consortium name="The Broad Institute Genome Sequencing Center for Infectious Disease"/>
            <person name="Wu L."/>
            <person name="Ma J."/>
        </authorList>
    </citation>
    <scope>NUCLEOTIDE SEQUENCE [LARGE SCALE GENOMIC DNA]</scope>
    <source>
        <strain evidence="3">JCM 16373</strain>
    </source>
</reference>
<gene>
    <name evidence="2" type="ORF">GCM10009863_28210</name>
</gene>
<organism evidence="2 3">
    <name type="scientific">Streptomyces axinellae</name>
    <dbReference type="NCBI Taxonomy" id="552788"/>
    <lineage>
        <taxon>Bacteria</taxon>
        <taxon>Bacillati</taxon>
        <taxon>Actinomycetota</taxon>
        <taxon>Actinomycetes</taxon>
        <taxon>Kitasatosporales</taxon>
        <taxon>Streptomycetaceae</taxon>
        <taxon>Streptomyces</taxon>
    </lineage>
</organism>
<keyword evidence="3" id="KW-1185">Reference proteome</keyword>
<name>A0ABP6CCB5_9ACTN</name>
<comment type="caution">
    <text evidence="2">The sequence shown here is derived from an EMBL/GenBank/DDBJ whole genome shotgun (WGS) entry which is preliminary data.</text>
</comment>
<evidence type="ECO:0000313" key="2">
    <source>
        <dbReference type="EMBL" id="GAA2612850.1"/>
    </source>
</evidence>
<feature type="region of interest" description="Disordered" evidence="1">
    <location>
        <begin position="1"/>
        <end position="100"/>
    </location>
</feature>
<evidence type="ECO:0000256" key="1">
    <source>
        <dbReference type="SAM" id="MobiDB-lite"/>
    </source>
</evidence>
<feature type="compositionally biased region" description="Low complexity" evidence="1">
    <location>
        <begin position="10"/>
        <end position="19"/>
    </location>
</feature>
<dbReference type="Proteomes" id="UP001501447">
    <property type="component" value="Unassembled WGS sequence"/>
</dbReference>
<sequence>MAVPCRSRRSSSGLRRGSGMAQLPCSGPESPEDAGAPEDTEETEDAPAPVAARARGPWGEAAAGAAASAVGTSAPAAAAPNPRTRLRRIGALPEPVGVRW</sequence>
<proteinExistence type="predicted"/>
<protein>
    <submittedName>
        <fullName evidence="2">Uncharacterized protein</fullName>
    </submittedName>
</protein>
<feature type="compositionally biased region" description="Low complexity" evidence="1">
    <location>
        <begin position="46"/>
        <end position="83"/>
    </location>
</feature>
<dbReference type="EMBL" id="BAAARJ010000008">
    <property type="protein sequence ID" value="GAA2612850.1"/>
    <property type="molecule type" value="Genomic_DNA"/>
</dbReference>
<feature type="compositionally biased region" description="Acidic residues" evidence="1">
    <location>
        <begin position="30"/>
        <end position="45"/>
    </location>
</feature>
<evidence type="ECO:0000313" key="3">
    <source>
        <dbReference type="Proteomes" id="UP001501447"/>
    </source>
</evidence>